<feature type="region of interest" description="Disordered" evidence="1">
    <location>
        <begin position="459"/>
        <end position="537"/>
    </location>
</feature>
<gene>
    <name evidence="2" type="ORF">FVE85_6469</name>
</gene>
<feature type="compositionally biased region" description="Polar residues" evidence="1">
    <location>
        <begin position="459"/>
        <end position="472"/>
    </location>
</feature>
<feature type="compositionally biased region" description="Polar residues" evidence="1">
    <location>
        <begin position="499"/>
        <end position="513"/>
    </location>
</feature>
<evidence type="ECO:0000256" key="1">
    <source>
        <dbReference type="SAM" id="MobiDB-lite"/>
    </source>
</evidence>
<dbReference type="AlphaFoldDB" id="A0A5J4Z7D2"/>
<evidence type="ECO:0000313" key="2">
    <source>
        <dbReference type="EMBL" id="KAA8498884.1"/>
    </source>
</evidence>
<name>A0A5J4Z7D2_PORPP</name>
<dbReference type="EMBL" id="VRMN01000001">
    <property type="protein sequence ID" value="KAA8498884.1"/>
    <property type="molecule type" value="Genomic_DNA"/>
</dbReference>
<reference evidence="3" key="1">
    <citation type="journal article" date="2019" name="Nat. Commun.">
        <title>Expansion of phycobilisome linker gene families in mesophilic red algae.</title>
        <authorList>
            <person name="Lee J."/>
            <person name="Kim D."/>
            <person name="Bhattacharya D."/>
            <person name="Yoon H.S."/>
        </authorList>
    </citation>
    <scope>NUCLEOTIDE SEQUENCE [LARGE SCALE GENOMIC DNA]</scope>
    <source>
        <strain evidence="3">CCMP 1328</strain>
    </source>
</reference>
<dbReference type="Proteomes" id="UP000324585">
    <property type="component" value="Unassembled WGS sequence"/>
</dbReference>
<feature type="compositionally biased region" description="Low complexity" evidence="1">
    <location>
        <begin position="514"/>
        <end position="528"/>
    </location>
</feature>
<accession>A0A5J4Z7D2</accession>
<keyword evidence="3" id="KW-1185">Reference proteome</keyword>
<sequence length="555" mass="59447">MSSVAIRIPGCVSREGVANAPAQSSIPPQPHGTEWISIRMRAPAHEEIMTEETHLEYVALAFVHELQASAILPDFNVQELRVTREQAHPQSVPSPEVAKISAARVTLLEVVDTGEDGNNHALFIGLAGVLALKASCLVVERLGPADLGFSPEFSLLIPRSASSAVMVKVPEHKNSVVVRGQKACAVALEADKEQSTLDKDRDYATGVALNSGALDGFLLASIDADLGDMVAFSAWVRALPASLSIAAQGTLGAVCSYMNPRQRENVRTGTHQRPSLFEPDRTLALISALLHCCRQTSFQFVLDVCAPLIWDPEDVIEMLNRVGRKVADAPLPEGKLAVARVARIAFVQLVFVLLESEKCVLAGEEKQLKMAEKRLSRYWHGLSGLRMEPCVDSSFSYNLDELVTGPTFSGLNKDTLAILYDVSEILEMDLGSGDGSWDGTLRGACGSKADEPVLSVKLSQNVESGRASSHQTSTDRHRMTAAVSVRGRLNAEVSRGRQAGSQHSRSLQPGSPHSSIIKSKAGASGASSQPVAKSKGARYLQLAQHSAAAAASLKR</sequence>
<organism evidence="2 3">
    <name type="scientific">Porphyridium purpureum</name>
    <name type="common">Red alga</name>
    <name type="synonym">Porphyridium cruentum</name>
    <dbReference type="NCBI Taxonomy" id="35688"/>
    <lineage>
        <taxon>Eukaryota</taxon>
        <taxon>Rhodophyta</taxon>
        <taxon>Bangiophyceae</taxon>
        <taxon>Porphyridiales</taxon>
        <taxon>Porphyridiaceae</taxon>
        <taxon>Porphyridium</taxon>
    </lineage>
</organism>
<evidence type="ECO:0000313" key="3">
    <source>
        <dbReference type="Proteomes" id="UP000324585"/>
    </source>
</evidence>
<proteinExistence type="predicted"/>
<comment type="caution">
    <text evidence="2">The sequence shown here is derived from an EMBL/GenBank/DDBJ whole genome shotgun (WGS) entry which is preliminary data.</text>
</comment>
<protein>
    <submittedName>
        <fullName evidence="2">Uncharacterized protein</fullName>
    </submittedName>
</protein>